<dbReference type="Pfam" id="PF20151">
    <property type="entry name" value="DUF6533"/>
    <property type="match status" value="1"/>
</dbReference>
<feature type="transmembrane region" description="Helical" evidence="1">
    <location>
        <begin position="178"/>
        <end position="202"/>
    </location>
</feature>
<keyword evidence="1" id="KW-0812">Transmembrane</keyword>
<sequence>MLKLHIHHHQIGRSSHANICTPQLSAISAFAVVACSFPTSLRVLPLSRSAECYMQPLTAENLSQSIWDASATSYFIGAGAVVLFYDHLRTLPDECRFIWNAKSSFAKYGFLLNRYAVLCVMVLILPATCRFGPTLSDLCQSILFATGMTSILSMGTANALMLLRILVFWQDDRNVTRLLWGGYLMSLLVTASLMLLTCIMAIPNVEWSPKTMTCVLSMKAPSLPATYAASLFLEVIIIYLVAYHSLSTPRTAQMPLASSLRQNGLAFFMTEFVLRLGSMFAAIYIRQSLVFLTLFFIWSSVTINLNHSILRLRRADVKHYLLTRHSAMDRVASPFGLYRSGPDFDQDVLDEFDDIKTEVADELKRHPPDNLCKKPREITIYLGGTSPFRQQPRTPQGCTFTSYVKNRWFGLCSELRYNRNVRSRVLSL</sequence>
<dbReference type="InterPro" id="IPR045340">
    <property type="entry name" value="DUF6533"/>
</dbReference>
<evidence type="ECO:0000256" key="1">
    <source>
        <dbReference type="SAM" id="Phobius"/>
    </source>
</evidence>
<dbReference type="Proteomes" id="UP000736335">
    <property type="component" value="Unassembled WGS sequence"/>
</dbReference>
<feature type="transmembrane region" description="Helical" evidence="1">
    <location>
        <begin position="142"/>
        <end position="166"/>
    </location>
</feature>
<dbReference type="PROSITE" id="PS51257">
    <property type="entry name" value="PROKAR_LIPOPROTEIN"/>
    <property type="match status" value="1"/>
</dbReference>
<feature type="transmembrane region" description="Helical" evidence="1">
    <location>
        <begin position="105"/>
        <end position="127"/>
    </location>
</feature>
<reference evidence="3" key="1">
    <citation type="journal article" date="2020" name="Nat. Commun.">
        <title>Large-scale genome sequencing of mycorrhizal fungi provides insights into the early evolution of symbiotic traits.</title>
        <authorList>
            <person name="Miyauchi S."/>
            <person name="Kiss E."/>
            <person name="Kuo A."/>
            <person name="Drula E."/>
            <person name="Kohler A."/>
            <person name="Sanchez-Garcia M."/>
            <person name="Morin E."/>
            <person name="Andreopoulos B."/>
            <person name="Barry K.W."/>
            <person name="Bonito G."/>
            <person name="Buee M."/>
            <person name="Carver A."/>
            <person name="Chen C."/>
            <person name="Cichocki N."/>
            <person name="Clum A."/>
            <person name="Culley D."/>
            <person name="Crous P.W."/>
            <person name="Fauchery L."/>
            <person name="Girlanda M."/>
            <person name="Hayes R.D."/>
            <person name="Keri Z."/>
            <person name="LaButti K."/>
            <person name="Lipzen A."/>
            <person name="Lombard V."/>
            <person name="Magnuson J."/>
            <person name="Maillard F."/>
            <person name="Murat C."/>
            <person name="Nolan M."/>
            <person name="Ohm R.A."/>
            <person name="Pangilinan J."/>
            <person name="Pereira M.F."/>
            <person name="Perotto S."/>
            <person name="Peter M."/>
            <person name="Pfister S."/>
            <person name="Riley R."/>
            <person name="Sitrit Y."/>
            <person name="Stielow J.B."/>
            <person name="Szollosi G."/>
            <person name="Zifcakova L."/>
            <person name="Stursova M."/>
            <person name="Spatafora J.W."/>
            <person name="Tedersoo L."/>
            <person name="Vaario L.M."/>
            <person name="Yamada A."/>
            <person name="Yan M."/>
            <person name="Wang P."/>
            <person name="Xu J."/>
            <person name="Bruns T."/>
            <person name="Baldrian P."/>
            <person name="Vilgalys R."/>
            <person name="Dunand C."/>
            <person name="Henrissat B."/>
            <person name="Grigoriev I.V."/>
            <person name="Hibbett D."/>
            <person name="Nagy L.G."/>
            <person name="Martin F.M."/>
        </authorList>
    </citation>
    <scope>NUCLEOTIDE SEQUENCE</scope>
    <source>
        <strain evidence="3">UH-Tt-Lm1</strain>
    </source>
</reference>
<evidence type="ECO:0000313" key="3">
    <source>
        <dbReference type="EMBL" id="KAF9783924.1"/>
    </source>
</evidence>
<protein>
    <recommendedName>
        <fullName evidence="2">DUF6533 domain-containing protein</fullName>
    </recommendedName>
</protein>
<feature type="transmembrane region" description="Helical" evidence="1">
    <location>
        <begin position="222"/>
        <end position="243"/>
    </location>
</feature>
<dbReference type="EMBL" id="WIUZ02000009">
    <property type="protein sequence ID" value="KAF9783924.1"/>
    <property type="molecule type" value="Genomic_DNA"/>
</dbReference>
<feature type="transmembrane region" description="Helical" evidence="1">
    <location>
        <begin position="264"/>
        <end position="285"/>
    </location>
</feature>
<dbReference type="AlphaFoldDB" id="A0A9P6HF28"/>
<keyword evidence="1" id="KW-1133">Transmembrane helix</keyword>
<evidence type="ECO:0000259" key="2">
    <source>
        <dbReference type="Pfam" id="PF20151"/>
    </source>
</evidence>
<proteinExistence type="predicted"/>
<feature type="transmembrane region" description="Helical" evidence="1">
    <location>
        <begin position="64"/>
        <end position="85"/>
    </location>
</feature>
<comment type="caution">
    <text evidence="3">The sequence shown here is derived from an EMBL/GenBank/DDBJ whole genome shotgun (WGS) entry which is preliminary data.</text>
</comment>
<feature type="domain" description="DUF6533" evidence="2">
    <location>
        <begin position="74"/>
        <end position="118"/>
    </location>
</feature>
<feature type="transmembrane region" description="Helical" evidence="1">
    <location>
        <begin position="291"/>
        <end position="310"/>
    </location>
</feature>
<feature type="transmembrane region" description="Helical" evidence="1">
    <location>
        <begin position="21"/>
        <end position="44"/>
    </location>
</feature>
<evidence type="ECO:0000313" key="4">
    <source>
        <dbReference type="Proteomes" id="UP000736335"/>
    </source>
</evidence>
<name>A0A9P6HF28_9AGAM</name>
<gene>
    <name evidence="3" type="ORF">BJ322DRAFT_885876</name>
</gene>
<keyword evidence="1" id="KW-0472">Membrane</keyword>
<accession>A0A9P6HF28</accession>
<dbReference type="OrthoDB" id="3251775at2759"/>
<organism evidence="3 4">
    <name type="scientific">Thelephora terrestris</name>
    <dbReference type="NCBI Taxonomy" id="56493"/>
    <lineage>
        <taxon>Eukaryota</taxon>
        <taxon>Fungi</taxon>
        <taxon>Dikarya</taxon>
        <taxon>Basidiomycota</taxon>
        <taxon>Agaricomycotina</taxon>
        <taxon>Agaricomycetes</taxon>
        <taxon>Thelephorales</taxon>
        <taxon>Thelephoraceae</taxon>
        <taxon>Thelephora</taxon>
    </lineage>
</organism>
<reference evidence="3" key="2">
    <citation type="submission" date="2020-11" db="EMBL/GenBank/DDBJ databases">
        <authorList>
            <consortium name="DOE Joint Genome Institute"/>
            <person name="Kuo A."/>
            <person name="Miyauchi S."/>
            <person name="Kiss E."/>
            <person name="Drula E."/>
            <person name="Kohler A."/>
            <person name="Sanchez-Garcia M."/>
            <person name="Andreopoulos B."/>
            <person name="Barry K.W."/>
            <person name="Bonito G."/>
            <person name="Buee M."/>
            <person name="Carver A."/>
            <person name="Chen C."/>
            <person name="Cichocki N."/>
            <person name="Clum A."/>
            <person name="Culley D."/>
            <person name="Crous P.W."/>
            <person name="Fauchery L."/>
            <person name="Girlanda M."/>
            <person name="Hayes R."/>
            <person name="Keri Z."/>
            <person name="Labutti K."/>
            <person name="Lipzen A."/>
            <person name="Lombard V."/>
            <person name="Magnuson J."/>
            <person name="Maillard F."/>
            <person name="Morin E."/>
            <person name="Murat C."/>
            <person name="Nolan M."/>
            <person name="Ohm R."/>
            <person name="Pangilinan J."/>
            <person name="Pereira M."/>
            <person name="Perotto S."/>
            <person name="Peter M."/>
            <person name="Riley R."/>
            <person name="Sitrit Y."/>
            <person name="Stielow B."/>
            <person name="Szollosi G."/>
            <person name="Zifcakova L."/>
            <person name="Stursova M."/>
            <person name="Spatafora J.W."/>
            <person name="Tedersoo L."/>
            <person name="Vaario L.-M."/>
            <person name="Yamada A."/>
            <person name="Yan M."/>
            <person name="Wang P."/>
            <person name="Xu J."/>
            <person name="Bruns T."/>
            <person name="Baldrian P."/>
            <person name="Vilgalys R."/>
            <person name="Henrissat B."/>
            <person name="Grigoriev I.V."/>
            <person name="Hibbett D."/>
            <person name="Nagy L.G."/>
            <person name="Martin F.M."/>
        </authorList>
    </citation>
    <scope>NUCLEOTIDE SEQUENCE</scope>
    <source>
        <strain evidence="3">UH-Tt-Lm1</strain>
    </source>
</reference>
<keyword evidence="4" id="KW-1185">Reference proteome</keyword>